<proteinExistence type="predicted"/>
<keyword evidence="2 4" id="KW-0012">Acyltransferase</keyword>
<dbReference type="EMBL" id="PGTN01000062">
    <property type="protein sequence ID" value="PJF47196.1"/>
    <property type="molecule type" value="Genomic_DNA"/>
</dbReference>
<protein>
    <submittedName>
        <fullName evidence="4">1-acyl-sn-glycerol-3-phosphate acyltransferase</fullName>
    </submittedName>
</protein>
<evidence type="ECO:0000256" key="1">
    <source>
        <dbReference type="ARBA" id="ARBA00022679"/>
    </source>
</evidence>
<dbReference type="SUPFAM" id="SSF69593">
    <property type="entry name" value="Glycerol-3-phosphate (1)-acyltransferase"/>
    <property type="match status" value="1"/>
</dbReference>
<organism evidence="4 5">
    <name type="scientific">Candidatus Thermofonsia Clade 3 bacterium</name>
    <dbReference type="NCBI Taxonomy" id="2364212"/>
    <lineage>
        <taxon>Bacteria</taxon>
        <taxon>Bacillati</taxon>
        <taxon>Chloroflexota</taxon>
        <taxon>Candidatus Thermofontia</taxon>
        <taxon>Candidatus Thermofonsia Clade 3</taxon>
    </lineage>
</organism>
<feature type="domain" description="Phospholipid/glycerol acyltransferase" evidence="3">
    <location>
        <begin position="59"/>
        <end position="171"/>
    </location>
</feature>
<dbReference type="GO" id="GO:0006654">
    <property type="term" value="P:phosphatidic acid biosynthetic process"/>
    <property type="evidence" value="ECO:0007669"/>
    <property type="project" value="TreeGrafter"/>
</dbReference>
<evidence type="ECO:0000313" key="5">
    <source>
        <dbReference type="Proteomes" id="UP000230790"/>
    </source>
</evidence>
<dbReference type="InterPro" id="IPR002123">
    <property type="entry name" value="Plipid/glycerol_acylTrfase"/>
</dbReference>
<name>A0A2M8QBM3_9CHLR</name>
<sequence>MTQSTMRAPGKQSTFTRRWKWNKRAPLRSFYNGWLRAWYVLGMRHRVIHPEHMPKTGGVIVMINHISWADPFVVLAALGRPITPMAKVEAFEDWRVRWLVEPYGAIPVHRGAVDLHAIKSATEVLRAGGAVLIAPEGTRSHTGALIHAQEGLAFLATHTGAWVVPTGIVGTPEILPALKRLRRAAVTITLGEPFKLDPGHEKLSHARLRELTDYAMRRLAAILPAPMRGVYADV</sequence>
<keyword evidence="1 4" id="KW-0808">Transferase</keyword>
<accession>A0A2M8QBM3</accession>
<evidence type="ECO:0000313" key="4">
    <source>
        <dbReference type="EMBL" id="PJF47196.1"/>
    </source>
</evidence>
<reference evidence="4 5" key="1">
    <citation type="submission" date="2017-11" db="EMBL/GenBank/DDBJ databases">
        <title>Evolution of Phototrophy in the Chloroflexi Phylum Driven by Horizontal Gene Transfer.</title>
        <authorList>
            <person name="Ward L.M."/>
            <person name="Hemp J."/>
            <person name="Shih P.M."/>
            <person name="Mcglynn S.E."/>
            <person name="Fischer W."/>
        </authorList>
    </citation>
    <scope>NUCLEOTIDE SEQUENCE [LARGE SCALE GENOMIC DNA]</scope>
    <source>
        <strain evidence="4">JP3_7</strain>
    </source>
</reference>
<evidence type="ECO:0000256" key="2">
    <source>
        <dbReference type="ARBA" id="ARBA00023315"/>
    </source>
</evidence>
<dbReference type="PANTHER" id="PTHR10434">
    <property type="entry name" value="1-ACYL-SN-GLYCEROL-3-PHOSPHATE ACYLTRANSFERASE"/>
    <property type="match status" value="1"/>
</dbReference>
<dbReference type="GO" id="GO:0003841">
    <property type="term" value="F:1-acylglycerol-3-phosphate O-acyltransferase activity"/>
    <property type="evidence" value="ECO:0007669"/>
    <property type="project" value="TreeGrafter"/>
</dbReference>
<gene>
    <name evidence="4" type="ORF">CUN48_09910</name>
</gene>
<dbReference type="SMART" id="SM00563">
    <property type="entry name" value="PlsC"/>
    <property type="match status" value="1"/>
</dbReference>
<dbReference type="PANTHER" id="PTHR10434:SF11">
    <property type="entry name" value="1-ACYL-SN-GLYCEROL-3-PHOSPHATE ACYLTRANSFERASE"/>
    <property type="match status" value="1"/>
</dbReference>
<dbReference type="Pfam" id="PF01553">
    <property type="entry name" value="Acyltransferase"/>
    <property type="match status" value="1"/>
</dbReference>
<dbReference type="AlphaFoldDB" id="A0A2M8QBM3"/>
<dbReference type="CDD" id="cd07989">
    <property type="entry name" value="LPLAT_AGPAT-like"/>
    <property type="match status" value="1"/>
</dbReference>
<comment type="caution">
    <text evidence="4">The sequence shown here is derived from an EMBL/GenBank/DDBJ whole genome shotgun (WGS) entry which is preliminary data.</text>
</comment>
<evidence type="ECO:0000259" key="3">
    <source>
        <dbReference type="SMART" id="SM00563"/>
    </source>
</evidence>
<dbReference type="Proteomes" id="UP000230790">
    <property type="component" value="Unassembled WGS sequence"/>
</dbReference>